<protein>
    <submittedName>
        <fullName evidence="1">Uncharacterized protein</fullName>
    </submittedName>
</protein>
<reference evidence="1 2" key="1">
    <citation type="submission" date="2024-09" db="EMBL/GenBank/DDBJ databases">
        <authorList>
            <person name="Sun Q."/>
            <person name="Mori K."/>
        </authorList>
    </citation>
    <scope>NUCLEOTIDE SEQUENCE [LARGE SCALE GENOMIC DNA]</scope>
    <source>
        <strain evidence="1 2">NCAIM B.02529</strain>
    </source>
</reference>
<accession>A0ABV6LK53</accession>
<sequence length="47" mass="5250">MMCINSPISHDFSFTPSFSFYVTCDTENRSVSNPVSALTVELTNLFV</sequence>
<gene>
    <name evidence="1" type="ORF">ACFFGV_04140</name>
</gene>
<evidence type="ECO:0000313" key="1">
    <source>
        <dbReference type="EMBL" id="MFC0522780.1"/>
    </source>
</evidence>
<organism evidence="1 2">
    <name type="scientific">Pontibacillus salicampi</name>
    <dbReference type="NCBI Taxonomy" id="1449801"/>
    <lineage>
        <taxon>Bacteria</taxon>
        <taxon>Bacillati</taxon>
        <taxon>Bacillota</taxon>
        <taxon>Bacilli</taxon>
        <taxon>Bacillales</taxon>
        <taxon>Bacillaceae</taxon>
        <taxon>Pontibacillus</taxon>
    </lineage>
</organism>
<comment type="caution">
    <text evidence="1">The sequence shown here is derived from an EMBL/GenBank/DDBJ whole genome shotgun (WGS) entry which is preliminary data.</text>
</comment>
<keyword evidence="2" id="KW-1185">Reference proteome</keyword>
<name>A0ABV6LK53_9BACI</name>
<proteinExistence type="predicted"/>
<evidence type="ECO:0000313" key="2">
    <source>
        <dbReference type="Proteomes" id="UP001589836"/>
    </source>
</evidence>
<dbReference type="RefSeq" id="WP_377345310.1">
    <property type="nucleotide sequence ID" value="NZ_JBHLTP010000003.1"/>
</dbReference>
<dbReference type="EMBL" id="JBHLTP010000003">
    <property type="protein sequence ID" value="MFC0522780.1"/>
    <property type="molecule type" value="Genomic_DNA"/>
</dbReference>
<dbReference type="Proteomes" id="UP001589836">
    <property type="component" value="Unassembled WGS sequence"/>
</dbReference>